<feature type="domain" description="AMP-dependent synthetase/ligase" evidence="8">
    <location>
        <begin position="38"/>
        <end position="426"/>
    </location>
</feature>
<dbReference type="SUPFAM" id="SSF56801">
    <property type="entry name" value="Acetyl-CoA synthetase-like"/>
    <property type="match status" value="1"/>
</dbReference>
<comment type="pathway">
    <text evidence="2">Lipid metabolism; fatty acid beta-oxidation.</text>
</comment>
<dbReference type="RefSeq" id="WP_249701379.1">
    <property type="nucleotide sequence ID" value="NZ_JAMFLX010000031.1"/>
</dbReference>
<evidence type="ECO:0000256" key="6">
    <source>
        <dbReference type="ARBA" id="ARBA00039545"/>
    </source>
</evidence>
<dbReference type="InterPro" id="IPR000873">
    <property type="entry name" value="AMP-dep_synth/lig_dom"/>
</dbReference>
<dbReference type="Gene3D" id="3.30.300.30">
    <property type="match status" value="1"/>
</dbReference>
<dbReference type="EMBL" id="JAMFLX010000031">
    <property type="protein sequence ID" value="MCL6271735.1"/>
    <property type="molecule type" value="Genomic_DNA"/>
</dbReference>
<evidence type="ECO:0000259" key="8">
    <source>
        <dbReference type="Pfam" id="PF00501"/>
    </source>
</evidence>
<protein>
    <recommendedName>
        <fullName evidence="6">Long-chain-fatty-acid--CoA ligase</fullName>
        <ecNumber evidence="5">6.2.1.3</ecNumber>
    </recommendedName>
    <alternativeName>
        <fullName evidence="7">Long-chain acyl-CoA synthetase</fullName>
    </alternativeName>
</protein>
<dbReference type="Proteomes" id="UP001203338">
    <property type="component" value="Unassembled WGS sequence"/>
</dbReference>
<dbReference type="Pfam" id="PF13193">
    <property type="entry name" value="AMP-binding_C"/>
    <property type="match status" value="1"/>
</dbReference>
<dbReference type="Pfam" id="PF00501">
    <property type="entry name" value="AMP-binding"/>
    <property type="match status" value="1"/>
</dbReference>
<comment type="caution">
    <text evidence="10">The sequence shown here is derived from an EMBL/GenBank/DDBJ whole genome shotgun (WGS) entry which is preliminary data.</text>
</comment>
<keyword evidence="4" id="KW-0472">Membrane</keyword>
<evidence type="ECO:0000313" key="11">
    <source>
        <dbReference type="Proteomes" id="UP001203338"/>
    </source>
</evidence>
<dbReference type="CDD" id="cd05936">
    <property type="entry name" value="FC-FACS_FadD_like"/>
    <property type="match status" value="1"/>
</dbReference>
<keyword evidence="11" id="KW-1185">Reference proteome</keyword>
<evidence type="ECO:0000256" key="4">
    <source>
        <dbReference type="ARBA" id="ARBA00023136"/>
    </source>
</evidence>
<dbReference type="InterPro" id="IPR050237">
    <property type="entry name" value="ATP-dep_AMP-bd_enzyme"/>
</dbReference>
<dbReference type="PROSITE" id="PS00455">
    <property type="entry name" value="AMP_BINDING"/>
    <property type="match status" value="1"/>
</dbReference>
<dbReference type="InterPro" id="IPR045851">
    <property type="entry name" value="AMP-bd_C_sf"/>
</dbReference>
<dbReference type="Gene3D" id="2.30.38.10">
    <property type="entry name" value="Luciferase, Domain 3"/>
    <property type="match status" value="1"/>
</dbReference>
<name>A0ABT0PK19_9GAMM</name>
<evidence type="ECO:0000259" key="9">
    <source>
        <dbReference type="Pfam" id="PF13193"/>
    </source>
</evidence>
<feature type="domain" description="AMP-binding enzyme C-terminal" evidence="9">
    <location>
        <begin position="477"/>
        <end position="551"/>
    </location>
</feature>
<evidence type="ECO:0000256" key="5">
    <source>
        <dbReference type="ARBA" id="ARBA00026121"/>
    </source>
</evidence>
<reference evidence="10 11" key="1">
    <citation type="submission" date="2022-05" db="EMBL/GenBank/DDBJ databases">
        <authorList>
            <person name="Park J.-S."/>
        </authorList>
    </citation>
    <scope>NUCLEOTIDE SEQUENCE [LARGE SCALE GENOMIC DNA]</scope>
    <source>
        <strain evidence="10 11">2012CJ34-2</strain>
    </source>
</reference>
<comment type="subcellular location">
    <subcellularLocation>
        <location evidence="1">Membrane</location>
        <topology evidence="1">Peripheral membrane protein</topology>
    </subcellularLocation>
</comment>
<dbReference type="InterPro" id="IPR020845">
    <property type="entry name" value="AMP-binding_CS"/>
</dbReference>
<sequence>MQRDNCAYSAEVNGSLEDRALDPMINGQFRTISDIFHYACHEYDSKPAFTNLDHTLSFRDIEKYSRYFGAWIQNRTDLVPGDRIIIQLPNILQFPVAVFGALRAGLIVVNTNPLYSARELEHQIKDSGAKAIMTFANAAYIAAEVIPDTQIKHVIITDIADMLPAPKRILINGVIRYIKKMVPPYHIHGSHRFLDILAIGKYLHLEEHLPENNDTALLQYTGGTTGVAKGAMLTHRNMVANMLQTRSICGDIVHSGAELFIAPLPMYHIYSFTLHCMVSMFLGAHNILITNPRDMPAFIKELNKHDFTLLTGLNTLFAGLMRQPGFHHVDFSHLKLTFSGGMALQQSVAEQWEEITHCEVCEGYGMTETSPIACVNRLDNVRLGTVGQPLPGTEVKIIGSDGQTLTKPTDRGEFCIRGPQVMAGYWNRKKDTKKVLSKDGWLRTGDVATICEDGFVSIVDRVKDMIIVSGFNVYPNEVEELLVKHPHISQCAIIGLPNETTGESIKAFVVKEDPKLTDKEIISYCRHHMAAYKIPRIIEFRRELPTTSVGKVLRRELRDEELKKCDMGEPIIA</sequence>
<proteinExistence type="predicted"/>
<evidence type="ECO:0000256" key="2">
    <source>
        <dbReference type="ARBA" id="ARBA00005005"/>
    </source>
</evidence>
<dbReference type="PANTHER" id="PTHR43767">
    <property type="entry name" value="LONG-CHAIN-FATTY-ACID--COA LIGASE"/>
    <property type="match status" value="1"/>
</dbReference>
<keyword evidence="3" id="KW-0436">Ligase</keyword>
<dbReference type="InterPro" id="IPR025110">
    <property type="entry name" value="AMP-bd_C"/>
</dbReference>
<evidence type="ECO:0000256" key="3">
    <source>
        <dbReference type="ARBA" id="ARBA00022598"/>
    </source>
</evidence>
<evidence type="ECO:0000256" key="7">
    <source>
        <dbReference type="ARBA" id="ARBA00042773"/>
    </source>
</evidence>
<gene>
    <name evidence="10" type="ORF">M3P05_17590</name>
</gene>
<evidence type="ECO:0000313" key="10">
    <source>
        <dbReference type="EMBL" id="MCL6271735.1"/>
    </source>
</evidence>
<accession>A0ABT0PK19</accession>
<evidence type="ECO:0000256" key="1">
    <source>
        <dbReference type="ARBA" id="ARBA00004170"/>
    </source>
</evidence>
<dbReference type="EC" id="6.2.1.3" evidence="5"/>
<dbReference type="PANTHER" id="PTHR43767:SF8">
    <property type="entry name" value="LONG-CHAIN-FATTY-ACID--COA LIGASE"/>
    <property type="match status" value="1"/>
</dbReference>
<organism evidence="10 11">
    <name type="scientific">Parendozoicomonas callyspongiae</name>
    <dbReference type="NCBI Taxonomy" id="2942213"/>
    <lineage>
        <taxon>Bacteria</taxon>
        <taxon>Pseudomonadati</taxon>
        <taxon>Pseudomonadota</taxon>
        <taxon>Gammaproteobacteria</taxon>
        <taxon>Oceanospirillales</taxon>
        <taxon>Endozoicomonadaceae</taxon>
        <taxon>Parendozoicomonas</taxon>
    </lineage>
</organism>
<dbReference type="Gene3D" id="3.40.50.980">
    <property type="match status" value="2"/>
</dbReference>